<keyword evidence="5" id="KW-0021">Allosteric enzyme</keyword>
<feature type="domain" description="Phosphoribosyltransferase" evidence="11">
    <location>
        <begin position="6"/>
        <end position="209"/>
    </location>
</feature>
<protein>
    <recommendedName>
        <fullName evidence="4 10">Uracil phosphoribosyltransferase</fullName>
        <ecNumber evidence="4 10">2.4.2.9</ecNumber>
    </recommendedName>
</protein>
<keyword evidence="13" id="KW-1185">Reference proteome</keyword>
<dbReference type="InterPro" id="IPR050054">
    <property type="entry name" value="UPRTase/APRTase"/>
</dbReference>
<reference evidence="12 13" key="1">
    <citation type="submission" date="2012-01" db="EMBL/GenBank/DDBJ databases">
        <title>Complete sequence of Desulfotomaculum gibsoniae DSM 7213.</title>
        <authorList>
            <consortium name="US DOE Joint Genome Institute"/>
            <person name="Lucas S."/>
            <person name="Han J."/>
            <person name="Lapidus A."/>
            <person name="Cheng J.-F."/>
            <person name="Goodwin L."/>
            <person name="Pitluck S."/>
            <person name="Peters L."/>
            <person name="Ovchinnikova G."/>
            <person name="Teshima H."/>
            <person name="Detter J.C."/>
            <person name="Han C."/>
            <person name="Tapia R."/>
            <person name="Land M."/>
            <person name="Hauser L."/>
            <person name="Kyrpides N."/>
            <person name="Ivanova N."/>
            <person name="Pagani I."/>
            <person name="Parshina S."/>
            <person name="Plugge C."/>
            <person name="Muyzer G."/>
            <person name="Kuever J."/>
            <person name="Ivanova A."/>
            <person name="Nazina T."/>
            <person name="Klenk H.-P."/>
            <person name="Brambilla E."/>
            <person name="Spring S."/>
            <person name="Stams A.F."/>
            <person name="Woyke T."/>
        </authorList>
    </citation>
    <scope>NUCLEOTIDE SEQUENCE [LARGE SCALE GENOMIC DNA]</scope>
    <source>
        <strain evidence="12 13">DSM 7213</strain>
    </source>
</reference>
<dbReference type="GO" id="GO:0005525">
    <property type="term" value="F:GTP binding"/>
    <property type="evidence" value="ECO:0007669"/>
    <property type="project" value="UniProtKB-KW"/>
</dbReference>
<evidence type="ECO:0000313" key="12">
    <source>
        <dbReference type="EMBL" id="AGL00422.1"/>
    </source>
</evidence>
<evidence type="ECO:0000256" key="10">
    <source>
        <dbReference type="NCBIfam" id="TIGR01091"/>
    </source>
</evidence>
<dbReference type="KEGG" id="dgi:Desgi_0874"/>
<dbReference type="Pfam" id="PF14681">
    <property type="entry name" value="UPRTase"/>
    <property type="match status" value="1"/>
</dbReference>
<dbReference type="EMBL" id="CP003273">
    <property type="protein sequence ID" value="AGL00422.1"/>
    <property type="molecule type" value="Genomic_DNA"/>
</dbReference>
<evidence type="ECO:0000259" key="11">
    <source>
        <dbReference type="Pfam" id="PF14681"/>
    </source>
</evidence>
<dbReference type="RefSeq" id="WP_006521076.1">
    <property type="nucleotide sequence ID" value="NC_021184.1"/>
</dbReference>
<dbReference type="NCBIfam" id="NF001097">
    <property type="entry name" value="PRK00129.1"/>
    <property type="match status" value="1"/>
</dbReference>
<name>R4KFI7_9FIRM</name>
<dbReference type="eggNOG" id="COG0035">
    <property type="taxonomic scope" value="Bacteria"/>
</dbReference>
<dbReference type="GO" id="GO:0006223">
    <property type="term" value="P:uracil salvage"/>
    <property type="evidence" value="ECO:0007669"/>
    <property type="project" value="InterPro"/>
</dbReference>
<dbReference type="AlphaFoldDB" id="R4KFI7"/>
<evidence type="ECO:0000256" key="8">
    <source>
        <dbReference type="ARBA" id="ARBA00022741"/>
    </source>
</evidence>
<dbReference type="Gene3D" id="3.40.50.2020">
    <property type="match status" value="1"/>
</dbReference>
<comment type="cofactor">
    <cofactor evidence="1">
        <name>Mg(2+)</name>
        <dbReference type="ChEBI" id="CHEBI:18420"/>
    </cofactor>
</comment>
<dbReference type="STRING" id="767817.Desgi_0874"/>
<dbReference type="InterPro" id="IPR000836">
    <property type="entry name" value="PRTase_dom"/>
</dbReference>
<dbReference type="GO" id="GO:0044206">
    <property type="term" value="P:UMP salvage"/>
    <property type="evidence" value="ECO:0007669"/>
    <property type="project" value="UniProtKB-UniPathway"/>
</dbReference>
<accession>R4KFI7</accession>
<organism evidence="12 13">
    <name type="scientific">Desulfoscipio gibsoniae DSM 7213</name>
    <dbReference type="NCBI Taxonomy" id="767817"/>
    <lineage>
        <taxon>Bacteria</taxon>
        <taxon>Bacillati</taxon>
        <taxon>Bacillota</taxon>
        <taxon>Clostridia</taxon>
        <taxon>Eubacteriales</taxon>
        <taxon>Desulfallaceae</taxon>
        <taxon>Desulfoscipio</taxon>
    </lineage>
</organism>
<keyword evidence="8" id="KW-0547">Nucleotide-binding</keyword>
<evidence type="ECO:0000256" key="9">
    <source>
        <dbReference type="ARBA" id="ARBA00023134"/>
    </source>
</evidence>
<dbReference type="FunFam" id="3.40.50.2020:FF:000023">
    <property type="entry name" value="Probable uracil phosphoribosyltransferase"/>
    <property type="match status" value="1"/>
</dbReference>
<dbReference type="OrthoDB" id="9781675at2"/>
<dbReference type="InterPro" id="IPR005765">
    <property type="entry name" value="UPRT"/>
</dbReference>
<proteinExistence type="inferred from homology"/>
<dbReference type="PANTHER" id="PTHR32315">
    <property type="entry name" value="ADENINE PHOSPHORIBOSYLTRANSFERASE"/>
    <property type="match status" value="1"/>
</dbReference>
<evidence type="ECO:0000256" key="3">
    <source>
        <dbReference type="ARBA" id="ARBA00009516"/>
    </source>
</evidence>
<comment type="similarity">
    <text evidence="3">Belongs to the UPRTase family.</text>
</comment>
<evidence type="ECO:0000256" key="1">
    <source>
        <dbReference type="ARBA" id="ARBA00001946"/>
    </source>
</evidence>
<evidence type="ECO:0000256" key="2">
    <source>
        <dbReference type="ARBA" id="ARBA00005180"/>
    </source>
</evidence>
<dbReference type="InterPro" id="IPR029057">
    <property type="entry name" value="PRTase-like"/>
</dbReference>
<gene>
    <name evidence="12" type="ORF">Desgi_0874</name>
</gene>
<dbReference type="HOGENOM" id="CLU_067096_1_1_9"/>
<evidence type="ECO:0000313" key="13">
    <source>
        <dbReference type="Proteomes" id="UP000013520"/>
    </source>
</evidence>
<sequence>MSSVVVVDHPVAGNCLRILRDKRTETEAFRKEMKRLGLLLAIEATRDIECVPEPVVTPLEIEINCPRLRDGRILLVPILRAGLGFVDSFLDILPAAKVAHIGVARDHDTLQAVTYLDTVPDRCADFDRVFVVDPMLATGNSSVKTLEMIVAKGYKPEQITLVCALAVEQGIAQVHKKFPAIKIITAVIDPGLNDKAYIVPGLGDAGDRLNLI</sequence>
<evidence type="ECO:0000256" key="7">
    <source>
        <dbReference type="ARBA" id="ARBA00022679"/>
    </source>
</evidence>
<dbReference type="PANTHER" id="PTHR32315:SF4">
    <property type="entry name" value="URACIL PHOSPHORIBOSYLTRANSFERASE, CHLOROPLASTIC"/>
    <property type="match status" value="1"/>
</dbReference>
<keyword evidence="9" id="KW-0342">GTP-binding</keyword>
<keyword evidence="7 12" id="KW-0808">Transferase</keyword>
<dbReference type="SUPFAM" id="SSF53271">
    <property type="entry name" value="PRTase-like"/>
    <property type="match status" value="1"/>
</dbReference>
<dbReference type="CDD" id="cd06223">
    <property type="entry name" value="PRTases_typeI"/>
    <property type="match status" value="1"/>
</dbReference>
<dbReference type="Proteomes" id="UP000013520">
    <property type="component" value="Chromosome"/>
</dbReference>
<keyword evidence="6 12" id="KW-0328">Glycosyltransferase</keyword>
<evidence type="ECO:0000256" key="4">
    <source>
        <dbReference type="ARBA" id="ARBA00011894"/>
    </source>
</evidence>
<evidence type="ECO:0000256" key="6">
    <source>
        <dbReference type="ARBA" id="ARBA00022676"/>
    </source>
</evidence>
<dbReference type="EC" id="2.4.2.9" evidence="4 10"/>
<evidence type="ECO:0000256" key="5">
    <source>
        <dbReference type="ARBA" id="ARBA00022533"/>
    </source>
</evidence>
<dbReference type="UniPathway" id="UPA00574">
    <property type="reaction ID" value="UER00636"/>
</dbReference>
<dbReference type="GO" id="GO:0004845">
    <property type="term" value="F:uracil phosphoribosyltransferase activity"/>
    <property type="evidence" value="ECO:0007669"/>
    <property type="project" value="UniProtKB-UniRule"/>
</dbReference>
<comment type="pathway">
    <text evidence="2">Pyrimidine metabolism; UMP biosynthesis via salvage pathway; UMP from uracil: step 1/1.</text>
</comment>
<dbReference type="NCBIfam" id="TIGR01091">
    <property type="entry name" value="upp"/>
    <property type="match status" value="1"/>
</dbReference>